<evidence type="ECO:0000313" key="3">
    <source>
        <dbReference type="EMBL" id="TDR89161.1"/>
    </source>
</evidence>
<evidence type="ECO:0000256" key="1">
    <source>
        <dbReference type="SAM" id="MobiDB-lite"/>
    </source>
</evidence>
<dbReference type="OrthoDB" id="7376531at2"/>
<accession>A0A4R7BUI2</accession>
<feature type="compositionally biased region" description="Low complexity" evidence="1">
    <location>
        <begin position="20"/>
        <end position="36"/>
    </location>
</feature>
<feature type="chain" id="PRO_5020347092" evidence="2">
    <location>
        <begin position="21"/>
        <end position="140"/>
    </location>
</feature>
<dbReference type="RefSeq" id="WP_133772662.1">
    <property type="nucleotide sequence ID" value="NZ_SNZR01000014.1"/>
</dbReference>
<feature type="region of interest" description="Disordered" evidence="1">
    <location>
        <begin position="20"/>
        <end position="73"/>
    </location>
</feature>
<dbReference type="EMBL" id="SNZR01000014">
    <property type="protein sequence ID" value="TDR89161.1"/>
    <property type="molecule type" value="Genomic_DNA"/>
</dbReference>
<protein>
    <submittedName>
        <fullName evidence="3">YpeB-like protein with putative protease inhibitory function</fullName>
    </submittedName>
</protein>
<name>A0A4R7BUI2_9HYPH</name>
<sequence length="140" mass="13730">MRSAAILATGAALLATAALAQAPATTSPTAPATPGAPTAPPSPGTQTPTGSSNPAMTTRGNAPSTTTTTGEVTIVPMSALEKGANSFTEGQAKSRLEGAGFTGVTGLTKDDDGIWRAKAMAKDGKPVDVGVDYKGNIASS</sequence>
<gene>
    <name evidence="3" type="ORF">EV668_3650</name>
</gene>
<organism evidence="3 4">
    <name type="scientific">Enterovirga rhinocerotis</name>
    <dbReference type="NCBI Taxonomy" id="1339210"/>
    <lineage>
        <taxon>Bacteria</taxon>
        <taxon>Pseudomonadati</taxon>
        <taxon>Pseudomonadota</taxon>
        <taxon>Alphaproteobacteria</taxon>
        <taxon>Hyphomicrobiales</taxon>
        <taxon>Methylobacteriaceae</taxon>
        <taxon>Enterovirga</taxon>
    </lineage>
</organism>
<comment type="caution">
    <text evidence="3">The sequence shown here is derived from an EMBL/GenBank/DDBJ whole genome shotgun (WGS) entry which is preliminary data.</text>
</comment>
<evidence type="ECO:0000256" key="2">
    <source>
        <dbReference type="SAM" id="SignalP"/>
    </source>
</evidence>
<keyword evidence="2" id="KW-0732">Signal</keyword>
<evidence type="ECO:0000313" key="4">
    <source>
        <dbReference type="Proteomes" id="UP000295122"/>
    </source>
</evidence>
<feature type="compositionally biased region" description="Polar residues" evidence="1">
    <location>
        <begin position="52"/>
        <end position="64"/>
    </location>
</feature>
<dbReference type="AlphaFoldDB" id="A0A4R7BUI2"/>
<reference evidence="3 4" key="1">
    <citation type="submission" date="2019-03" db="EMBL/GenBank/DDBJ databases">
        <title>Genomic Encyclopedia of Type Strains, Phase IV (KMG-IV): sequencing the most valuable type-strain genomes for metagenomic binning, comparative biology and taxonomic classification.</title>
        <authorList>
            <person name="Goeker M."/>
        </authorList>
    </citation>
    <scope>NUCLEOTIDE SEQUENCE [LARGE SCALE GENOMIC DNA]</scope>
    <source>
        <strain evidence="3 4">DSM 25903</strain>
    </source>
</reference>
<proteinExistence type="predicted"/>
<feature type="signal peptide" evidence="2">
    <location>
        <begin position="1"/>
        <end position="20"/>
    </location>
</feature>
<dbReference type="Proteomes" id="UP000295122">
    <property type="component" value="Unassembled WGS sequence"/>
</dbReference>
<keyword evidence="4" id="KW-1185">Reference proteome</keyword>